<sequence length="921" mass="98474">MPADAQGLCPAWAYDESYRVRKLSNGALAPLTQNDYVAAGGELALDDPTGLYRLDRAENVLAADSEIDTLLFPQGGGTTTQRLDLARHDLVVRSGCIASRDKASKALVSSGGGRLVFASDALVLNLPGEAPLLELSAPLAWRKPEGSGTQYPDFLVPVYGGAEFVVSGEDQVGDWGGFFAEGRGKGLQPLVLDGPSDRTFHGAVGGRFILRKRGAGTLTFAGPGRTRGHQIKVEEGTVSIAHNEAPAITCVTNGAVARIEAGVVWTQGAKVYRDGVLEGFGTLAQKHDHNNLFDGCVLRGGTATAPGTLSFGGQVTFPTNVVLDVGLSGSARGQIAVAGKQTFRKDLDTMVRVRLSAPDGPVDVGPADVVTVYSWQGGTENYNASRVSFVLENATPERLDTSAASVAIDTSAKKIVVSGIRRKETPATVMILRGTRENVPEGGGNGGESPDPWVNLVPEGRRDAVVPFKGEGQTGMVYVPVFFPADTEALVFTCEIRTEGVVAGSESWYNARIMTDFIDAGCQKVKGGPAIGGWTGTRDWTAVRKVIEVPAGAAGIALMPALFNVAAGAFEVRNMRLEPVSGIDAAFDGVPRSETLPVKPAWTTAPLQASGNRLVKAGTGEEVWLQGVALPSMEWSPGGEHVMESVTNLVEEWNVNVVRLAVHSSYWFGHGKGQNPRTGVATYRGLVDQVADYLQSRGKYMVLDLHEYRAPKAAHAAFWLDAATRYKNHPGVIFGLLNEPHDVSWEIWRNGGVVVESGSAVGERTIGMQGLVDAVRSTGAGNLVTAGGLDWGYALGGVLDGHALDDANLMYESHVYPWKHEWKTAFLDVSERHPVLLGEVGAQDTPMDFETEESFVPPEEWVPDILGVIQERRLNWTAWCFHPKSSPCLITGWDYAPTSCWGVPAKSALSGERFPKPARLR</sequence>
<dbReference type="InterPro" id="IPR017853">
    <property type="entry name" value="GH"/>
</dbReference>
<feature type="domain" description="Glycoside hydrolase family 5" evidence="3">
    <location>
        <begin position="620"/>
        <end position="885"/>
    </location>
</feature>
<dbReference type="GO" id="GO:0004553">
    <property type="term" value="F:hydrolase activity, hydrolyzing O-glycosyl compounds"/>
    <property type="evidence" value="ECO:0007669"/>
    <property type="project" value="InterPro"/>
</dbReference>
<accession>E5F2L0</accession>
<protein>
    <submittedName>
        <fullName evidence="4">Cellulase</fullName>
    </submittedName>
</protein>
<keyword evidence="1" id="KW-0378">Hydrolase</keyword>
<name>E5F2L0_9ZZZZ</name>
<dbReference type="CAZy" id="GH5">
    <property type="family name" value="Glycoside Hydrolase Family 5"/>
</dbReference>
<dbReference type="SUPFAM" id="SSF51445">
    <property type="entry name" value="(Trans)glycosidases"/>
    <property type="match status" value="1"/>
</dbReference>
<evidence type="ECO:0000256" key="2">
    <source>
        <dbReference type="ARBA" id="ARBA00023295"/>
    </source>
</evidence>
<organism evidence="4">
    <name type="scientific">uncultured microorganism</name>
    <dbReference type="NCBI Taxonomy" id="358574"/>
    <lineage>
        <taxon>unclassified sequences</taxon>
        <taxon>environmental samples</taxon>
    </lineage>
</organism>
<evidence type="ECO:0000256" key="1">
    <source>
        <dbReference type="ARBA" id="ARBA00022801"/>
    </source>
</evidence>
<dbReference type="GO" id="GO:0009251">
    <property type="term" value="P:glucan catabolic process"/>
    <property type="evidence" value="ECO:0007669"/>
    <property type="project" value="TreeGrafter"/>
</dbReference>
<reference evidence="4" key="1">
    <citation type="submission" date="2010-04" db="EMBL/GenBank/DDBJ databases">
        <authorList>
            <person name="Nguyen Nhung H."/>
            <person name="Marusact L."/>
            <person name="Uengwetwanit T."/>
            <person name="Harnpicharnchai P."/>
            <person name="Pongpattanakitshote S."/>
            <person name="Tanapongpipat S."/>
            <person name="Jirajaroenrat K."/>
            <person name="Rakshit S."/>
            <person name="Eurwilaichitr L."/>
        </authorList>
    </citation>
    <scope>NUCLEOTIDE SEQUENCE</scope>
</reference>
<dbReference type="Pfam" id="PF00150">
    <property type="entry name" value="Cellulase"/>
    <property type="match status" value="1"/>
</dbReference>
<reference evidence="4" key="2">
    <citation type="journal article" date="2012" name="Biosci. Biotechnol. Biochem.">
        <title>Identification and characterization of a cellulase-encoding gene from the buffalo rumen metagenomic library.</title>
        <authorList>
            <person name="Nguyen N.H."/>
            <person name="Maruset L."/>
            <person name="Uengwetwanit T."/>
            <person name="Mhuantong W."/>
            <person name="Harnpicharnchai P."/>
            <person name="Champreda V."/>
            <person name="Tanapongpipat S."/>
            <person name="Jirajaroenrat K."/>
            <person name="Rakshit S.K."/>
            <person name="Eurwilaichitr L."/>
            <person name="Pongpattanakitshote S."/>
        </authorList>
    </citation>
    <scope>NUCLEOTIDE SEQUENCE</scope>
</reference>
<dbReference type="PROSITE" id="PS00659">
    <property type="entry name" value="GLYCOSYL_HYDROL_F5"/>
    <property type="match status" value="1"/>
</dbReference>
<dbReference type="EMBL" id="HM147830">
    <property type="protein sequence ID" value="ADR64665.1"/>
    <property type="molecule type" value="Genomic_DNA"/>
</dbReference>
<evidence type="ECO:0000313" key="4">
    <source>
        <dbReference type="EMBL" id="ADR64665.1"/>
    </source>
</evidence>
<dbReference type="PANTHER" id="PTHR34142">
    <property type="entry name" value="ENDO-BETA-1,4-GLUCANASE A"/>
    <property type="match status" value="1"/>
</dbReference>
<dbReference type="InterPro" id="IPR018087">
    <property type="entry name" value="Glyco_hydro_5_CS"/>
</dbReference>
<dbReference type="AlphaFoldDB" id="E5F2L0"/>
<dbReference type="PANTHER" id="PTHR34142:SF1">
    <property type="entry name" value="GLYCOSIDE HYDROLASE FAMILY 5 DOMAIN-CONTAINING PROTEIN"/>
    <property type="match status" value="1"/>
</dbReference>
<dbReference type="SUPFAM" id="SSF51126">
    <property type="entry name" value="Pectin lyase-like"/>
    <property type="match status" value="1"/>
</dbReference>
<dbReference type="Gene3D" id="3.20.20.80">
    <property type="entry name" value="Glycosidases"/>
    <property type="match status" value="1"/>
</dbReference>
<keyword evidence="2" id="KW-0326">Glycosidase</keyword>
<dbReference type="InterPro" id="IPR011050">
    <property type="entry name" value="Pectin_lyase_fold/virulence"/>
</dbReference>
<proteinExistence type="predicted"/>
<evidence type="ECO:0000259" key="3">
    <source>
        <dbReference type="Pfam" id="PF00150"/>
    </source>
</evidence>
<dbReference type="InterPro" id="IPR001547">
    <property type="entry name" value="Glyco_hydro_5"/>
</dbReference>